<dbReference type="Proteomes" id="UP000225215">
    <property type="component" value="Segment"/>
</dbReference>
<protein>
    <submittedName>
        <fullName evidence="1">Uncharacterized protein</fullName>
    </submittedName>
</protein>
<evidence type="ECO:0000313" key="2">
    <source>
        <dbReference type="Proteomes" id="UP000225215"/>
    </source>
</evidence>
<evidence type="ECO:0000313" key="1">
    <source>
        <dbReference type="EMBL" id="APU01774.1"/>
    </source>
</evidence>
<accession>A0A219YCN2</accession>
<reference evidence="1 2" key="1">
    <citation type="journal article" date="2017" name="Sci. Rep.">
        <title>Characterization and diversity of phages infecting Aeromonas salmonicida subsp. salmonicida.</title>
        <authorList>
            <person name="Vincent A.T."/>
            <person name="Paquet V.E."/>
            <person name="Bernatchez A."/>
            <person name="Tremblay D.M."/>
            <person name="Moineau S."/>
            <person name="Charette S.J."/>
        </authorList>
    </citation>
    <scope>NUCLEOTIDE SEQUENCE [LARGE SCALE GENOMIC DNA]</scope>
</reference>
<name>A0A219YCN2_9CAUD</name>
<sequence>MKLDLSRQLYISRTAPFSPERNTLFVMGKMAEENGEIATTIIQPYRCKETVFGECADYINCIVDLLRLTVKDQSYGKLTDEEIDKYVQEELQYQLDMKSSKWAQKVNANMCDMDK</sequence>
<proteinExistence type="predicted"/>
<organism evidence="1 2">
    <name type="scientific">Aeromonas phage 65.2</name>
    <dbReference type="NCBI Taxonomy" id="1932896"/>
    <lineage>
        <taxon>Viruses</taxon>
        <taxon>Duplodnaviria</taxon>
        <taxon>Heunggongvirae</taxon>
        <taxon>Uroviricota</taxon>
        <taxon>Caudoviricetes</taxon>
        <taxon>Pantevenvirales</taxon>
        <taxon>Straboviridae</taxon>
        <taxon>Emmerichvirinae</taxon>
        <taxon>Ishigurovirus</taxon>
        <taxon>Ishigurovirus osborne</taxon>
    </lineage>
</organism>
<dbReference type="EMBL" id="KY290955">
    <property type="protein sequence ID" value="APU01774.1"/>
    <property type="molecule type" value="Genomic_DNA"/>
</dbReference>